<reference evidence="7" key="1">
    <citation type="submission" date="2016-11" db="EMBL/GenBank/DDBJ databases">
        <authorList>
            <person name="Varghese N."/>
            <person name="Submissions S."/>
        </authorList>
    </citation>
    <scope>NUCLEOTIDE SEQUENCE [LARGE SCALE GENOMIC DNA]</scope>
    <source>
        <strain evidence="7">DSM 18095</strain>
    </source>
</reference>
<feature type="domain" description="ABC transporter" evidence="5">
    <location>
        <begin position="260"/>
        <end position="505"/>
    </location>
</feature>
<dbReference type="InterPro" id="IPR003439">
    <property type="entry name" value="ABC_transporter-like_ATP-bd"/>
</dbReference>
<dbReference type="CDD" id="cd03216">
    <property type="entry name" value="ABC_Carb_Monos_I"/>
    <property type="match status" value="1"/>
</dbReference>
<evidence type="ECO:0000256" key="2">
    <source>
        <dbReference type="ARBA" id="ARBA00022737"/>
    </source>
</evidence>
<dbReference type="EMBL" id="FQTY01000005">
    <property type="protein sequence ID" value="SHE68659.1"/>
    <property type="molecule type" value="Genomic_DNA"/>
</dbReference>
<dbReference type="GeneID" id="90993800"/>
<organism evidence="6 7">
    <name type="scientific">Tissierella praeacuta DSM 18095</name>
    <dbReference type="NCBI Taxonomy" id="1123404"/>
    <lineage>
        <taxon>Bacteria</taxon>
        <taxon>Bacillati</taxon>
        <taxon>Bacillota</taxon>
        <taxon>Tissierellia</taxon>
        <taxon>Tissierellales</taxon>
        <taxon>Tissierellaceae</taxon>
        <taxon>Tissierella</taxon>
    </lineage>
</organism>
<name>A0A1M4VI87_9FIRM</name>
<keyword evidence="4 6" id="KW-0067">ATP-binding</keyword>
<gene>
    <name evidence="6" type="ORF">SAMN02745784_01470</name>
</gene>
<dbReference type="GO" id="GO:0005524">
    <property type="term" value="F:ATP binding"/>
    <property type="evidence" value="ECO:0007669"/>
    <property type="project" value="UniProtKB-KW"/>
</dbReference>
<protein>
    <submittedName>
        <fullName evidence="6">Nucleoside ABC transporter ATP-binding protein</fullName>
    </submittedName>
</protein>
<dbReference type="Gene3D" id="3.40.50.300">
    <property type="entry name" value="P-loop containing nucleotide triphosphate hydrolases"/>
    <property type="match status" value="2"/>
</dbReference>
<evidence type="ECO:0000256" key="4">
    <source>
        <dbReference type="ARBA" id="ARBA00022840"/>
    </source>
</evidence>
<dbReference type="CDD" id="cd03215">
    <property type="entry name" value="ABC_Carb_Monos_II"/>
    <property type="match status" value="1"/>
</dbReference>
<dbReference type="PROSITE" id="PS50893">
    <property type="entry name" value="ABC_TRANSPORTER_2"/>
    <property type="match status" value="2"/>
</dbReference>
<dbReference type="Pfam" id="PF00005">
    <property type="entry name" value="ABC_tran"/>
    <property type="match status" value="2"/>
</dbReference>
<evidence type="ECO:0000256" key="1">
    <source>
        <dbReference type="ARBA" id="ARBA00022448"/>
    </source>
</evidence>
<dbReference type="InterPro" id="IPR003593">
    <property type="entry name" value="AAA+_ATPase"/>
</dbReference>
<accession>A0A1M4VI87</accession>
<dbReference type="PANTHER" id="PTHR43790:SF9">
    <property type="entry name" value="GALACTOFURANOSE TRANSPORTER ATP-BINDING PROTEIN YTFR"/>
    <property type="match status" value="1"/>
</dbReference>
<evidence type="ECO:0000256" key="3">
    <source>
        <dbReference type="ARBA" id="ARBA00022741"/>
    </source>
</evidence>
<dbReference type="STRING" id="1123404.SAMN02745784_01470"/>
<feature type="domain" description="ABC transporter" evidence="5">
    <location>
        <begin position="8"/>
        <end position="243"/>
    </location>
</feature>
<dbReference type="Proteomes" id="UP000184114">
    <property type="component" value="Unassembled WGS sequence"/>
</dbReference>
<keyword evidence="3" id="KW-0547">Nucleotide-binding</keyword>
<dbReference type="GO" id="GO:0016887">
    <property type="term" value="F:ATP hydrolysis activity"/>
    <property type="evidence" value="ECO:0007669"/>
    <property type="project" value="InterPro"/>
</dbReference>
<sequence>MNKDKFVLEMHNINKKFKDLQANDNITFKVRQGTVHALIGENGAGKSTLMNILTNIQSPDSGQIYVHGELVNFKNPLDAVRHGIGMVYQEFMVFPEMTVLNNIIMGFEEKKGIFIDYKKSRRRVEEICKKYKFNISIDAKVDELPVASLQQVEIIKVLYRNADIIILDEPTSVLTPQGVEGLFNAVRFLIAQGKTIILITHKLKEVLEIADDITVLKNGRVTGTLSAKDTNELELARLMVGREVILQVDKPEPKIGDTVLEVRNLSVKDSSGVTRVKNVSFNVHEGEIVGISGIAGSGQTELVSALVGLSNYNKDGEILFCRENVIDNTIAKRRKMGMGYIAQDRSSVGTNKEGTIWENAIMGYHRAKGFKTKHLLDYKDINIFTNQIIDDYAVKVQSIEDKVKILSGGNVQKLLVGREFLQEQKILIIEDPTRGIDVGSVEFIWKRIIEMAKEGVGILLISHELNEVMQLSDRILVMYNGSIIEHKNSRALTEEQIGLMMLGGEVYEI</sequence>
<dbReference type="SMART" id="SM00382">
    <property type="entry name" value="AAA"/>
    <property type="match status" value="2"/>
</dbReference>
<dbReference type="SUPFAM" id="SSF52540">
    <property type="entry name" value="P-loop containing nucleoside triphosphate hydrolases"/>
    <property type="match status" value="2"/>
</dbReference>
<keyword evidence="1" id="KW-0813">Transport</keyword>
<dbReference type="InterPro" id="IPR027417">
    <property type="entry name" value="P-loop_NTPase"/>
</dbReference>
<dbReference type="RefSeq" id="WP_072974885.1">
    <property type="nucleotide sequence ID" value="NZ_FQTY01000005.1"/>
</dbReference>
<evidence type="ECO:0000313" key="6">
    <source>
        <dbReference type="EMBL" id="SHE68659.1"/>
    </source>
</evidence>
<proteinExistence type="predicted"/>
<evidence type="ECO:0000259" key="5">
    <source>
        <dbReference type="PROSITE" id="PS50893"/>
    </source>
</evidence>
<dbReference type="AlphaFoldDB" id="A0A1M4VI87"/>
<dbReference type="InterPro" id="IPR050107">
    <property type="entry name" value="ABC_carbohydrate_import_ATPase"/>
</dbReference>
<evidence type="ECO:0000313" key="7">
    <source>
        <dbReference type="Proteomes" id="UP000184114"/>
    </source>
</evidence>
<dbReference type="PANTHER" id="PTHR43790">
    <property type="entry name" value="CARBOHYDRATE TRANSPORT ATP-BINDING PROTEIN MG119-RELATED"/>
    <property type="match status" value="1"/>
</dbReference>
<keyword evidence="2" id="KW-0677">Repeat</keyword>
<keyword evidence="7" id="KW-1185">Reference proteome</keyword>